<evidence type="ECO:0000259" key="1">
    <source>
        <dbReference type="PROSITE" id="PS51718"/>
    </source>
</evidence>
<gene>
    <name evidence="2" type="ORF">N7449_009341</name>
</gene>
<comment type="caution">
    <text evidence="2">The sequence shown here is derived from an EMBL/GenBank/DDBJ whole genome shotgun (WGS) entry which is preliminary data.</text>
</comment>
<dbReference type="GO" id="GO:0016559">
    <property type="term" value="P:peroxisome fission"/>
    <property type="evidence" value="ECO:0007669"/>
    <property type="project" value="TreeGrafter"/>
</dbReference>
<dbReference type="PANTHER" id="PTHR11566:SF21">
    <property type="entry name" value="DYNAMIN RELATED PROTEIN 1, ISOFORM A"/>
    <property type="match status" value="1"/>
</dbReference>
<dbReference type="GO" id="GO:0003924">
    <property type="term" value="F:GTPase activity"/>
    <property type="evidence" value="ECO:0007669"/>
    <property type="project" value="InterPro"/>
</dbReference>
<dbReference type="InterPro" id="IPR027417">
    <property type="entry name" value="P-loop_NTPase"/>
</dbReference>
<name>A0A9W9J9W0_9EURO</name>
<protein>
    <recommendedName>
        <fullName evidence="1">Dynamin-type G domain-containing protein</fullName>
    </recommendedName>
</protein>
<dbReference type="GO" id="GO:0048312">
    <property type="term" value="P:intracellular distribution of mitochondria"/>
    <property type="evidence" value="ECO:0007669"/>
    <property type="project" value="TreeGrafter"/>
</dbReference>
<proteinExistence type="predicted"/>
<dbReference type="Proteomes" id="UP001150942">
    <property type="component" value="Unassembled WGS sequence"/>
</dbReference>
<dbReference type="InterPro" id="IPR001401">
    <property type="entry name" value="Dynamin_GTPase"/>
</dbReference>
<dbReference type="SUPFAM" id="SSF52540">
    <property type="entry name" value="P-loop containing nucleoside triphosphate hydrolases"/>
    <property type="match status" value="1"/>
</dbReference>
<organism evidence="2 3">
    <name type="scientific">Penicillium cf. viridicatum</name>
    <dbReference type="NCBI Taxonomy" id="2972119"/>
    <lineage>
        <taxon>Eukaryota</taxon>
        <taxon>Fungi</taxon>
        <taxon>Dikarya</taxon>
        <taxon>Ascomycota</taxon>
        <taxon>Pezizomycotina</taxon>
        <taxon>Eurotiomycetes</taxon>
        <taxon>Eurotiomycetidae</taxon>
        <taxon>Eurotiales</taxon>
        <taxon>Aspergillaceae</taxon>
        <taxon>Penicillium</taxon>
    </lineage>
</organism>
<dbReference type="InterPro" id="IPR045063">
    <property type="entry name" value="Dynamin_N"/>
</dbReference>
<keyword evidence="3" id="KW-1185">Reference proteome</keyword>
<reference evidence="2" key="2">
    <citation type="journal article" date="2023" name="IMA Fungus">
        <title>Comparative genomic study of the Penicillium genus elucidates a diverse pangenome and 15 lateral gene transfer events.</title>
        <authorList>
            <person name="Petersen C."/>
            <person name="Sorensen T."/>
            <person name="Nielsen M.R."/>
            <person name="Sondergaard T.E."/>
            <person name="Sorensen J.L."/>
            <person name="Fitzpatrick D.A."/>
            <person name="Frisvad J.C."/>
            <person name="Nielsen K.L."/>
        </authorList>
    </citation>
    <scope>NUCLEOTIDE SEQUENCE</scope>
    <source>
        <strain evidence="2">IBT 20477</strain>
    </source>
</reference>
<dbReference type="PRINTS" id="PR00195">
    <property type="entry name" value="DYNAMIN"/>
</dbReference>
<feature type="domain" description="Dynamin-type G" evidence="1">
    <location>
        <begin position="28"/>
        <end position="225"/>
    </location>
</feature>
<dbReference type="CDD" id="cd08771">
    <property type="entry name" value="DLP_1"/>
    <property type="match status" value="1"/>
</dbReference>
<dbReference type="OrthoDB" id="415706at2759"/>
<dbReference type="SMART" id="SM00053">
    <property type="entry name" value="DYNc"/>
    <property type="match status" value="1"/>
</dbReference>
<sequence length="225" mass="24240">MTFTNFTTDALEGLYSIDTLRSQGISHYVSLPQIIVCGDQSSGKSSVLEAISGVSFLVKSMGVRVSIVPHQSRSDAEQYSLGSFCEQLDRFDSLSNLMENAKAAIGISTHGKAFSNDLLRVKVSGPNRPYLTIVDLPGLIYSETRQQSAADVQLVQDVVQLYIGEPRSVILVVVSAKNDFANQIVLRLARDADPSGNRTLGVISKPDTLVPGSESEASFVSLAKN</sequence>
<dbReference type="GO" id="GO:0005525">
    <property type="term" value="F:GTP binding"/>
    <property type="evidence" value="ECO:0007669"/>
    <property type="project" value="InterPro"/>
</dbReference>
<dbReference type="Pfam" id="PF00350">
    <property type="entry name" value="Dynamin_N"/>
    <property type="match status" value="1"/>
</dbReference>
<dbReference type="GO" id="GO:0005739">
    <property type="term" value="C:mitochondrion"/>
    <property type="evidence" value="ECO:0007669"/>
    <property type="project" value="TreeGrafter"/>
</dbReference>
<reference evidence="2" key="1">
    <citation type="submission" date="2022-11" db="EMBL/GenBank/DDBJ databases">
        <authorList>
            <person name="Petersen C."/>
        </authorList>
    </citation>
    <scope>NUCLEOTIDE SEQUENCE</scope>
    <source>
        <strain evidence="2">IBT 20477</strain>
    </source>
</reference>
<dbReference type="PANTHER" id="PTHR11566">
    <property type="entry name" value="DYNAMIN"/>
    <property type="match status" value="1"/>
</dbReference>
<dbReference type="GO" id="GO:0008017">
    <property type="term" value="F:microtubule binding"/>
    <property type="evidence" value="ECO:0007669"/>
    <property type="project" value="TreeGrafter"/>
</dbReference>
<dbReference type="EMBL" id="JAPQKQ010000006">
    <property type="protein sequence ID" value="KAJ5193199.1"/>
    <property type="molecule type" value="Genomic_DNA"/>
</dbReference>
<accession>A0A9W9J9W0</accession>
<dbReference type="PROSITE" id="PS51718">
    <property type="entry name" value="G_DYNAMIN_2"/>
    <property type="match status" value="1"/>
</dbReference>
<evidence type="ECO:0000313" key="3">
    <source>
        <dbReference type="Proteomes" id="UP001150942"/>
    </source>
</evidence>
<dbReference type="AlphaFoldDB" id="A0A9W9J9W0"/>
<dbReference type="GO" id="GO:0005874">
    <property type="term" value="C:microtubule"/>
    <property type="evidence" value="ECO:0007669"/>
    <property type="project" value="TreeGrafter"/>
</dbReference>
<dbReference type="InterPro" id="IPR022812">
    <property type="entry name" value="Dynamin"/>
</dbReference>
<evidence type="ECO:0000313" key="2">
    <source>
        <dbReference type="EMBL" id="KAJ5193199.1"/>
    </source>
</evidence>
<dbReference type="GO" id="GO:0016020">
    <property type="term" value="C:membrane"/>
    <property type="evidence" value="ECO:0007669"/>
    <property type="project" value="TreeGrafter"/>
</dbReference>
<dbReference type="InterPro" id="IPR030381">
    <property type="entry name" value="G_DYNAMIN_dom"/>
</dbReference>
<dbReference type="GO" id="GO:0000266">
    <property type="term" value="P:mitochondrial fission"/>
    <property type="evidence" value="ECO:0007669"/>
    <property type="project" value="TreeGrafter"/>
</dbReference>
<dbReference type="GO" id="GO:0006897">
    <property type="term" value="P:endocytosis"/>
    <property type="evidence" value="ECO:0007669"/>
    <property type="project" value="TreeGrafter"/>
</dbReference>
<dbReference type="Gene3D" id="3.40.50.300">
    <property type="entry name" value="P-loop containing nucleotide triphosphate hydrolases"/>
    <property type="match status" value="1"/>
</dbReference>